<dbReference type="EC" id="1.11.1.7" evidence="4 20"/>
<dbReference type="GO" id="GO:0005576">
    <property type="term" value="C:extracellular region"/>
    <property type="evidence" value="ECO:0007669"/>
    <property type="project" value="UniProtKB-SubCell"/>
</dbReference>
<dbReference type="Proteomes" id="UP000015453">
    <property type="component" value="Unassembled WGS sequence"/>
</dbReference>
<dbReference type="GO" id="GO:0020037">
    <property type="term" value="F:heme binding"/>
    <property type="evidence" value="ECO:0007669"/>
    <property type="project" value="UniProtKB-UniRule"/>
</dbReference>
<dbReference type="GO" id="GO:0006979">
    <property type="term" value="P:response to oxidative stress"/>
    <property type="evidence" value="ECO:0007669"/>
    <property type="project" value="UniProtKB-UniRule"/>
</dbReference>
<evidence type="ECO:0000256" key="9">
    <source>
        <dbReference type="ARBA" id="ARBA00022837"/>
    </source>
</evidence>
<comment type="cofactor">
    <cofactor evidence="17 20">
        <name>heme b</name>
        <dbReference type="ChEBI" id="CHEBI:60344"/>
    </cofactor>
    <text evidence="17 20">Binds 1 heme b (iron(II)-protoporphyrin IX) group per subunit.</text>
</comment>
<comment type="similarity">
    <text evidence="3">Belongs to the peroxidase family. Ascorbate peroxidase subfamily.</text>
</comment>
<evidence type="ECO:0000256" key="13">
    <source>
        <dbReference type="ARBA" id="ARBA00023180"/>
    </source>
</evidence>
<dbReference type="FunFam" id="1.10.520.10:FF:000008">
    <property type="entry name" value="Peroxidase"/>
    <property type="match status" value="1"/>
</dbReference>
<evidence type="ECO:0000256" key="3">
    <source>
        <dbReference type="ARBA" id="ARBA00006873"/>
    </source>
</evidence>
<dbReference type="Gene3D" id="1.10.520.10">
    <property type="match status" value="1"/>
</dbReference>
<dbReference type="SUPFAM" id="SSF48113">
    <property type="entry name" value="Heme-dependent peroxidases"/>
    <property type="match status" value="1"/>
</dbReference>
<evidence type="ECO:0000256" key="18">
    <source>
        <dbReference type="PIRSR" id="PIRSR600823-4"/>
    </source>
</evidence>
<comment type="function">
    <text evidence="2">Removal of H(2)O(2), oxidation of toxic reductants, biosynthesis and degradation of lignin, suberization, auxin catabolism, response to environmental stresses such as wounding, pathogen attack and oxidative stress. These functions might be dependent on each isozyme/isoform in each plant tissue.</text>
</comment>
<feature type="active site" description="Proton acceptor" evidence="15">
    <location>
        <position position="60"/>
    </location>
</feature>
<keyword evidence="21" id="KW-0732">Signal</keyword>
<dbReference type="CDD" id="cd00693">
    <property type="entry name" value="secretory_peroxidase"/>
    <property type="match status" value="1"/>
</dbReference>
<feature type="binding site" evidence="17">
    <location>
        <position position="61"/>
    </location>
    <ligand>
        <name>Ca(2+)</name>
        <dbReference type="ChEBI" id="CHEBI:29108"/>
        <label>1</label>
    </ligand>
</feature>
<keyword evidence="24" id="KW-1185">Reference proteome</keyword>
<evidence type="ECO:0000256" key="4">
    <source>
        <dbReference type="ARBA" id="ARBA00012313"/>
    </source>
</evidence>
<evidence type="ECO:0000256" key="1">
    <source>
        <dbReference type="ARBA" id="ARBA00000189"/>
    </source>
</evidence>
<keyword evidence="8 17" id="KW-0479">Metal-binding</keyword>
<keyword evidence="9 17" id="KW-0106">Calcium</keyword>
<dbReference type="InterPro" id="IPR002016">
    <property type="entry name" value="Haem_peroxidase"/>
</dbReference>
<keyword evidence="10 20" id="KW-0560">Oxidoreductase</keyword>
<evidence type="ECO:0000256" key="7">
    <source>
        <dbReference type="ARBA" id="ARBA00022617"/>
    </source>
</evidence>
<feature type="binding site" evidence="16">
    <location>
        <position position="157"/>
    </location>
    <ligand>
        <name>substrate</name>
    </ligand>
</feature>
<dbReference type="Pfam" id="PF00141">
    <property type="entry name" value="peroxidase"/>
    <property type="match status" value="1"/>
</dbReference>
<feature type="binding site" description="axial binding residue" evidence="17">
    <location>
        <position position="187"/>
    </location>
    <ligand>
        <name>heme b</name>
        <dbReference type="ChEBI" id="CHEBI:60344"/>
    </ligand>
    <ligandPart>
        <name>Fe</name>
        <dbReference type="ChEBI" id="CHEBI:18248"/>
    </ligandPart>
</feature>
<feature type="disulfide bond" evidence="19">
    <location>
        <begin position="194"/>
        <end position="226"/>
    </location>
</feature>
<comment type="cofactor">
    <cofactor evidence="17 20">
        <name>Ca(2+)</name>
        <dbReference type="ChEBI" id="CHEBI:29108"/>
    </cofactor>
    <text evidence="17 20">Binds 2 calcium ions per subunit.</text>
</comment>
<keyword evidence="7 20" id="KW-0349">Heme</keyword>
<feature type="chain" id="PRO_5012361877" description="Peroxidase" evidence="21">
    <location>
        <begin position="16"/>
        <end position="319"/>
    </location>
</feature>
<name>S8ELU7_9LAMI</name>
<evidence type="ECO:0000256" key="11">
    <source>
        <dbReference type="ARBA" id="ARBA00023004"/>
    </source>
</evidence>
<dbReference type="AlphaFoldDB" id="S8ELU7"/>
<evidence type="ECO:0000313" key="24">
    <source>
        <dbReference type="Proteomes" id="UP000015453"/>
    </source>
</evidence>
<dbReference type="PROSITE" id="PS50873">
    <property type="entry name" value="PEROXIDASE_4"/>
    <property type="match status" value="1"/>
</dbReference>
<feature type="binding site" evidence="17">
    <location>
        <position position="239"/>
    </location>
    <ligand>
        <name>Ca(2+)</name>
        <dbReference type="ChEBI" id="CHEBI:29108"/>
        <label>2</label>
    </ligand>
</feature>
<dbReference type="PROSITE" id="PS00435">
    <property type="entry name" value="PEROXIDASE_1"/>
    <property type="match status" value="1"/>
</dbReference>
<keyword evidence="14 20" id="KW-0376">Hydrogen peroxide</keyword>
<feature type="binding site" evidence="17">
    <location>
        <position position="70"/>
    </location>
    <ligand>
        <name>Ca(2+)</name>
        <dbReference type="ChEBI" id="CHEBI:29108"/>
        <label>1</label>
    </ligand>
</feature>
<dbReference type="PRINTS" id="PR00458">
    <property type="entry name" value="PEROXIDASE"/>
</dbReference>
<feature type="disulfide bond" evidence="19">
    <location>
        <begin position="29"/>
        <end position="109"/>
    </location>
</feature>
<feature type="binding site" evidence="17">
    <location>
        <position position="64"/>
    </location>
    <ligand>
        <name>Ca(2+)</name>
        <dbReference type="ChEBI" id="CHEBI:29108"/>
        <label>1</label>
    </ligand>
</feature>
<feature type="binding site" evidence="17">
    <location>
        <position position="242"/>
    </location>
    <ligand>
        <name>Ca(2+)</name>
        <dbReference type="ChEBI" id="CHEBI:29108"/>
        <label>2</label>
    </ligand>
</feature>
<keyword evidence="13" id="KW-0325">Glycoprotein</keyword>
<dbReference type="InterPro" id="IPR000823">
    <property type="entry name" value="Peroxidase_pln"/>
</dbReference>
<feature type="signal peptide" evidence="21">
    <location>
        <begin position="1"/>
        <end position="15"/>
    </location>
</feature>
<keyword evidence="5 20" id="KW-0964">Secreted</keyword>
<dbReference type="GO" id="GO:0046872">
    <property type="term" value="F:metal ion binding"/>
    <property type="evidence" value="ECO:0007669"/>
    <property type="project" value="UniProtKB-UniRule"/>
</dbReference>
<evidence type="ECO:0000256" key="17">
    <source>
        <dbReference type="PIRSR" id="PIRSR600823-3"/>
    </source>
</evidence>
<comment type="subcellular location">
    <subcellularLocation>
        <location evidence="20">Secreted</location>
    </subcellularLocation>
</comment>
<evidence type="ECO:0000256" key="5">
    <source>
        <dbReference type="ARBA" id="ARBA00022525"/>
    </source>
</evidence>
<feature type="binding site" evidence="17">
    <location>
        <position position="68"/>
    </location>
    <ligand>
        <name>Ca(2+)</name>
        <dbReference type="ChEBI" id="CHEBI:29108"/>
        <label>1</label>
    </ligand>
</feature>
<proteinExistence type="inferred from homology"/>
<evidence type="ECO:0000313" key="23">
    <source>
        <dbReference type="EMBL" id="EPS73647.1"/>
    </source>
</evidence>
<feature type="domain" description="Plant heme peroxidase family profile" evidence="22">
    <location>
        <begin position="19"/>
        <end position="319"/>
    </location>
</feature>
<evidence type="ECO:0000256" key="2">
    <source>
        <dbReference type="ARBA" id="ARBA00002322"/>
    </source>
</evidence>
<feature type="non-terminal residue" evidence="23">
    <location>
        <position position="319"/>
    </location>
</feature>
<keyword evidence="11 17" id="KW-0408">Iron</keyword>
<feature type="binding site" evidence="17">
    <location>
        <position position="66"/>
    </location>
    <ligand>
        <name>Ca(2+)</name>
        <dbReference type="ChEBI" id="CHEBI:29108"/>
        <label>1</label>
    </ligand>
</feature>
<feature type="binding site" evidence="17">
    <location>
        <position position="247"/>
    </location>
    <ligand>
        <name>Ca(2+)</name>
        <dbReference type="ChEBI" id="CHEBI:29108"/>
        <label>2</label>
    </ligand>
</feature>
<dbReference type="PANTHER" id="PTHR31517">
    <property type="match status" value="1"/>
</dbReference>
<evidence type="ECO:0000256" key="14">
    <source>
        <dbReference type="ARBA" id="ARBA00023324"/>
    </source>
</evidence>
<dbReference type="InterPro" id="IPR033905">
    <property type="entry name" value="Secretory_peroxidase"/>
</dbReference>
<evidence type="ECO:0000256" key="19">
    <source>
        <dbReference type="PIRSR" id="PIRSR600823-5"/>
    </source>
</evidence>
<dbReference type="PROSITE" id="PS00436">
    <property type="entry name" value="PEROXIDASE_2"/>
    <property type="match status" value="1"/>
</dbReference>
<protein>
    <recommendedName>
        <fullName evidence="4 20">Peroxidase</fullName>
        <ecNumber evidence="4 20">1.11.1.7</ecNumber>
    </recommendedName>
</protein>
<dbReference type="GO" id="GO:0140825">
    <property type="term" value="F:lactoperoxidase activity"/>
    <property type="evidence" value="ECO:0007669"/>
    <property type="project" value="UniProtKB-EC"/>
</dbReference>
<evidence type="ECO:0000256" key="10">
    <source>
        <dbReference type="ARBA" id="ARBA00023002"/>
    </source>
</evidence>
<feature type="non-terminal residue" evidence="23">
    <location>
        <position position="1"/>
    </location>
</feature>
<keyword evidence="6 20" id="KW-0575">Peroxidase</keyword>
<evidence type="ECO:0000256" key="8">
    <source>
        <dbReference type="ARBA" id="ARBA00022723"/>
    </source>
</evidence>
<dbReference type="PANTHER" id="PTHR31517:SF51">
    <property type="entry name" value="PEROXIDASE 55"/>
    <property type="match status" value="1"/>
</dbReference>
<evidence type="ECO:0000256" key="12">
    <source>
        <dbReference type="ARBA" id="ARBA00023157"/>
    </source>
</evidence>
<organism evidence="23 24">
    <name type="scientific">Genlisea aurea</name>
    <dbReference type="NCBI Taxonomy" id="192259"/>
    <lineage>
        <taxon>Eukaryota</taxon>
        <taxon>Viridiplantae</taxon>
        <taxon>Streptophyta</taxon>
        <taxon>Embryophyta</taxon>
        <taxon>Tracheophyta</taxon>
        <taxon>Spermatophyta</taxon>
        <taxon>Magnoliopsida</taxon>
        <taxon>eudicotyledons</taxon>
        <taxon>Gunneridae</taxon>
        <taxon>Pentapetalae</taxon>
        <taxon>asterids</taxon>
        <taxon>lamiids</taxon>
        <taxon>Lamiales</taxon>
        <taxon>Lentibulariaceae</taxon>
        <taxon>Genlisea</taxon>
    </lineage>
</organism>
<feature type="disulfide bond" evidence="19">
    <location>
        <begin position="115"/>
        <end position="315"/>
    </location>
</feature>
<feature type="binding site" evidence="17">
    <location>
        <position position="81"/>
    </location>
    <ligand>
        <name>Ca(2+)</name>
        <dbReference type="ChEBI" id="CHEBI:29108"/>
        <label>1</label>
    </ligand>
</feature>
<dbReference type="EMBL" id="AUSU01000362">
    <property type="protein sequence ID" value="EPS73647.1"/>
    <property type="molecule type" value="Genomic_DNA"/>
</dbReference>
<dbReference type="FunFam" id="1.10.420.10:FF:000001">
    <property type="entry name" value="Peroxidase"/>
    <property type="match status" value="1"/>
</dbReference>
<dbReference type="InterPro" id="IPR019793">
    <property type="entry name" value="Peroxidases_heam-ligand_BS"/>
</dbReference>
<sequence>LRLFLLFLFVRFGFGSSSPLSVDFYSKTCPTVESVVRRVVTTKLRQTLITVPGTLRLYFHDCMVTGCDASTLIASPDNDAEKDAPDNLSLAGDGFDTVIKAKTAVEAVCPGVVSCADILALAARDVVFLAGGPTWKVELGRRDGLISSASLVAGNLPEPTFNLSRLEALFARNNLSRTDVIALSGAHTVGFSHCTRFADRLYSFDREESVDPTLNGTYARELMLACPPGVSDQIAVTMDPTTPSTFDNVYYRNLMQGKGMFTSDQVLFTDPASRSTVVRFARDSGEFNGAFANAMVRLGRANVKTGNRGQIRRDCTAFN</sequence>
<feature type="disulfide bond" evidence="19">
    <location>
        <begin position="62"/>
        <end position="67"/>
    </location>
</feature>
<reference evidence="23 24" key="1">
    <citation type="journal article" date="2013" name="BMC Genomics">
        <title>The miniature genome of a carnivorous plant Genlisea aurea contains a low number of genes and short non-coding sequences.</title>
        <authorList>
            <person name="Leushkin E.V."/>
            <person name="Sutormin R.A."/>
            <person name="Nabieva E.R."/>
            <person name="Penin A.A."/>
            <person name="Kondrashov A.S."/>
            <person name="Logacheva M.D."/>
        </authorList>
    </citation>
    <scope>NUCLEOTIDE SEQUENCE [LARGE SCALE GENOMIC DNA]</scope>
</reference>
<dbReference type="InterPro" id="IPR019794">
    <property type="entry name" value="Peroxidases_AS"/>
</dbReference>
<dbReference type="OrthoDB" id="2113341at2759"/>
<comment type="catalytic activity">
    <reaction evidence="1 20">
        <text>2 a phenolic donor + H2O2 = 2 a phenolic radical donor + 2 H2O</text>
        <dbReference type="Rhea" id="RHEA:56136"/>
        <dbReference type="ChEBI" id="CHEBI:15377"/>
        <dbReference type="ChEBI" id="CHEBI:16240"/>
        <dbReference type="ChEBI" id="CHEBI:139520"/>
        <dbReference type="ChEBI" id="CHEBI:139521"/>
        <dbReference type="EC" id="1.11.1.7"/>
    </reaction>
</comment>
<dbReference type="GO" id="GO:0042744">
    <property type="term" value="P:hydrogen peroxide catabolic process"/>
    <property type="evidence" value="ECO:0007669"/>
    <property type="project" value="UniProtKB-KW"/>
</dbReference>
<dbReference type="PRINTS" id="PR00461">
    <property type="entry name" value="PLPEROXIDASE"/>
</dbReference>
<evidence type="ECO:0000256" key="6">
    <source>
        <dbReference type="ARBA" id="ARBA00022559"/>
    </source>
</evidence>
<evidence type="ECO:0000256" key="20">
    <source>
        <dbReference type="RuleBase" id="RU362060"/>
    </source>
</evidence>
<feature type="site" description="Transition state stabilizer" evidence="18">
    <location>
        <position position="56"/>
    </location>
</feature>
<gene>
    <name evidence="23" type="ORF">M569_01108</name>
</gene>
<evidence type="ECO:0000259" key="22">
    <source>
        <dbReference type="PROSITE" id="PS50873"/>
    </source>
</evidence>
<accession>S8ELU7</accession>
<keyword evidence="12 19" id="KW-1015">Disulfide bond</keyword>
<dbReference type="InterPro" id="IPR010255">
    <property type="entry name" value="Haem_peroxidase_sf"/>
</dbReference>
<comment type="caution">
    <text evidence="23">The sequence shown here is derived from an EMBL/GenBank/DDBJ whole genome shotgun (WGS) entry which is preliminary data.</text>
</comment>
<comment type="similarity">
    <text evidence="20">Belongs to the peroxidase family. Classical plant (class III) peroxidase subfamily.</text>
</comment>
<feature type="binding site" evidence="17">
    <location>
        <position position="188"/>
    </location>
    <ligand>
        <name>Ca(2+)</name>
        <dbReference type="ChEBI" id="CHEBI:29108"/>
        <label>2</label>
    </ligand>
</feature>
<evidence type="ECO:0000256" key="16">
    <source>
        <dbReference type="PIRSR" id="PIRSR600823-2"/>
    </source>
</evidence>
<evidence type="ECO:0000256" key="21">
    <source>
        <dbReference type="SAM" id="SignalP"/>
    </source>
</evidence>
<evidence type="ECO:0000256" key="15">
    <source>
        <dbReference type="PIRSR" id="PIRSR600823-1"/>
    </source>
</evidence>
<dbReference type="Gene3D" id="1.10.420.10">
    <property type="entry name" value="Peroxidase, domain 2"/>
    <property type="match status" value="1"/>
</dbReference>